<protein>
    <recommendedName>
        <fullName evidence="4">O-methyltransferase C-terminal domain-containing protein</fullName>
    </recommendedName>
</protein>
<organism evidence="5 6">
    <name type="scientific">Phomopsis amygdali</name>
    <name type="common">Fusicoccum amygdali</name>
    <dbReference type="NCBI Taxonomy" id="1214568"/>
    <lineage>
        <taxon>Eukaryota</taxon>
        <taxon>Fungi</taxon>
        <taxon>Dikarya</taxon>
        <taxon>Ascomycota</taxon>
        <taxon>Pezizomycotina</taxon>
        <taxon>Sordariomycetes</taxon>
        <taxon>Sordariomycetidae</taxon>
        <taxon>Diaporthales</taxon>
        <taxon>Diaporthaceae</taxon>
        <taxon>Diaporthe</taxon>
    </lineage>
</organism>
<evidence type="ECO:0000313" key="6">
    <source>
        <dbReference type="Proteomes" id="UP001265746"/>
    </source>
</evidence>
<comment type="caution">
    <text evidence="5">The sequence shown here is derived from an EMBL/GenBank/DDBJ whole genome shotgun (WGS) entry which is preliminary data.</text>
</comment>
<dbReference type="GO" id="GO:0032259">
    <property type="term" value="P:methylation"/>
    <property type="evidence" value="ECO:0007669"/>
    <property type="project" value="UniProtKB-KW"/>
</dbReference>
<dbReference type="SUPFAM" id="SSF46785">
    <property type="entry name" value="Winged helix' DNA-binding domain"/>
    <property type="match status" value="1"/>
</dbReference>
<dbReference type="Gene3D" id="1.10.10.10">
    <property type="entry name" value="Winged helix-like DNA-binding domain superfamily/Winged helix DNA-binding domain"/>
    <property type="match status" value="1"/>
</dbReference>
<evidence type="ECO:0000259" key="4">
    <source>
        <dbReference type="Pfam" id="PF00891"/>
    </source>
</evidence>
<reference evidence="5" key="1">
    <citation type="submission" date="2023-06" db="EMBL/GenBank/DDBJ databases">
        <authorList>
            <person name="Noh H."/>
        </authorList>
    </citation>
    <scope>NUCLEOTIDE SEQUENCE</scope>
    <source>
        <strain evidence="5">DUCC20226</strain>
    </source>
</reference>
<sequence length="418" mass="46740">MANNSDVVDQIVATLDGVNLDQVDSDPGARMRVIDAARRMLARVETPFERMWHVAQVNITLTAACRILVDIGLFEAWREAGGKDALLMELWELCRIHCDMALLRRLLRLCVAANMVEEVDEDHYRATAFSLALGIPGGPVVESLNGAFHHTIPSTSNLPKWLARNHYEAPNDPKNTPYMDISPGKLGIFETWAKEPSLQASFIGMMVGFADMRMDWTDIYDTDRLVEGYDFGNNDGTLLVDVGGAQGVDVKRLLDKQPQIPLGHIVLQDLPDVVGAAVVDDRVEIMGHDFFQEQPVIGARAYLMHAVLHDWDDIEARRILKHVARAMKEGYSKLLICDVVIPPKGASLYQAVQDVSLLHLLSAAERSEERWIKLLKRAHFEVVRFWTHDQSPECVIEAQLAATKPQNKQSGSTDSDED</sequence>
<accession>A0AAD9W1N6</accession>
<evidence type="ECO:0000256" key="1">
    <source>
        <dbReference type="ARBA" id="ARBA00022603"/>
    </source>
</evidence>
<dbReference type="Gene3D" id="3.40.50.150">
    <property type="entry name" value="Vaccinia Virus protein VP39"/>
    <property type="match status" value="1"/>
</dbReference>
<evidence type="ECO:0000256" key="3">
    <source>
        <dbReference type="ARBA" id="ARBA00022691"/>
    </source>
</evidence>
<evidence type="ECO:0000313" key="5">
    <source>
        <dbReference type="EMBL" id="KAK2600778.1"/>
    </source>
</evidence>
<dbReference type="SUPFAM" id="SSF53335">
    <property type="entry name" value="S-adenosyl-L-methionine-dependent methyltransferases"/>
    <property type="match status" value="1"/>
</dbReference>
<proteinExistence type="predicted"/>
<dbReference type="PANTHER" id="PTHR43712">
    <property type="entry name" value="PUTATIVE (AFU_ORTHOLOGUE AFUA_4G14580)-RELATED"/>
    <property type="match status" value="1"/>
</dbReference>
<name>A0AAD9W1N6_PHOAM</name>
<keyword evidence="1" id="KW-0489">Methyltransferase</keyword>
<keyword evidence="6" id="KW-1185">Reference proteome</keyword>
<keyword evidence="3" id="KW-0949">S-adenosyl-L-methionine</keyword>
<dbReference type="PROSITE" id="PS51683">
    <property type="entry name" value="SAM_OMT_II"/>
    <property type="match status" value="1"/>
</dbReference>
<dbReference type="GO" id="GO:0008171">
    <property type="term" value="F:O-methyltransferase activity"/>
    <property type="evidence" value="ECO:0007669"/>
    <property type="project" value="InterPro"/>
</dbReference>
<feature type="domain" description="O-methyltransferase C-terminal" evidence="4">
    <location>
        <begin position="222"/>
        <end position="380"/>
    </location>
</feature>
<dbReference type="Proteomes" id="UP001265746">
    <property type="component" value="Unassembled WGS sequence"/>
</dbReference>
<dbReference type="InterPro" id="IPR016461">
    <property type="entry name" value="COMT-like"/>
</dbReference>
<dbReference type="Pfam" id="PF00891">
    <property type="entry name" value="Methyltransf_2"/>
    <property type="match status" value="1"/>
</dbReference>
<keyword evidence="2" id="KW-0808">Transferase</keyword>
<dbReference type="AlphaFoldDB" id="A0AAD9W1N6"/>
<dbReference type="InterPro" id="IPR001077">
    <property type="entry name" value="COMT_C"/>
</dbReference>
<evidence type="ECO:0000256" key="2">
    <source>
        <dbReference type="ARBA" id="ARBA00022679"/>
    </source>
</evidence>
<dbReference type="PANTHER" id="PTHR43712:SF8">
    <property type="entry name" value="O-METHYLTRANSFERASE AF390-400"/>
    <property type="match status" value="1"/>
</dbReference>
<dbReference type="InterPro" id="IPR029063">
    <property type="entry name" value="SAM-dependent_MTases_sf"/>
</dbReference>
<dbReference type="InterPro" id="IPR036388">
    <property type="entry name" value="WH-like_DNA-bd_sf"/>
</dbReference>
<dbReference type="InterPro" id="IPR036390">
    <property type="entry name" value="WH_DNA-bd_sf"/>
</dbReference>
<dbReference type="EMBL" id="JAUJFL010000006">
    <property type="protein sequence ID" value="KAK2600778.1"/>
    <property type="molecule type" value="Genomic_DNA"/>
</dbReference>
<gene>
    <name evidence="5" type="ORF">N8I77_010286</name>
</gene>